<reference evidence="1 2" key="1">
    <citation type="submission" date="2020-02" db="EMBL/GenBank/DDBJ databases">
        <authorList>
            <person name="Ferguson B K."/>
        </authorList>
    </citation>
    <scope>NUCLEOTIDE SEQUENCE [LARGE SCALE GENOMIC DNA]</scope>
</reference>
<accession>A0A6H5I4R2</accession>
<sequence length="185" mass="21989">MGSKFESSRYTLNCGTSRLLAVRIIHAGFVTGPREKYTKTRSRVEIVTREHRRGYIIIDAGYVDRVPLPCDYRYNIVMYYTYHRMCHVTRDTKLRLLLNSITKRPYVSIINEITIHDTYIYILAMYVGISRENQTILLYRDNSYLSRGRFRESFSDPIRVLCLSPIPVQRRRVDIGRVRERIRRS</sequence>
<name>A0A6H5I4R2_9HYME</name>
<keyword evidence="2" id="KW-1185">Reference proteome</keyword>
<dbReference type="AlphaFoldDB" id="A0A6H5I4R2"/>
<protein>
    <submittedName>
        <fullName evidence="1">Uncharacterized protein</fullName>
    </submittedName>
</protein>
<organism evidence="1 2">
    <name type="scientific">Trichogramma brassicae</name>
    <dbReference type="NCBI Taxonomy" id="86971"/>
    <lineage>
        <taxon>Eukaryota</taxon>
        <taxon>Metazoa</taxon>
        <taxon>Ecdysozoa</taxon>
        <taxon>Arthropoda</taxon>
        <taxon>Hexapoda</taxon>
        <taxon>Insecta</taxon>
        <taxon>Pterygota</taxon>
        <taxon>Neoptera</taxon>
        <taxon>Endopterygota</taxon>
        <taxon>Hymenoptera</taxon>
        <taxon>Apocrita</taxon>
        <taxon>Proctotrupomorpha</taxon>
        <taxon>Chalcidoidea</taxon>
        <taxon>Trichogrammatidae</taxon>
        <taxon>Trichogramma</taxon>
    </lineage>
</organism>
<dbReference type="EMBL" id="CADCXV010000641">
    <property type="protein sequence ID" value="CAB0031343.1"/>
    <property type="molecule type" value="Genomic_DNA"/>
</dbReference>
<proteinExistence type="predicted"/>
<evidence type="ECO:0000313" key="1">
    <source>
        <dbReference type="EMBL" id="CAB0031343.1"/>
    </source>
</evidence>
<dbReference type="Proteomes" id="UP000479190">
    <property type="component" value="Unassembled WGS sequence"/>
</dbReference>
<evidence type="ECO:0000313" key="2">
    <source>
        <dbReference type="Proteomes" id="UP000479190"/>
    </source>
</evidence>
<gene>
    <name evidence="1" type="ORF">TBRA_LOCUS3314</name>
</gene>